<accession>A0A9C6UDZ0</accession>
<evidence type="ECO:0000313" key="2">
    <source>
        <dbReference type="RefSeq" id="XP_052125998.1"/>
    </source>
</evidence>
<dbReference type="AlphaFoldDB" id="A0A9C6UDZ0"/>
<name>A0A9C6UDZ0_FRAOC</name>
<dbReference type="KEGG" id="foc:127749930"/>
<protein>
    <submittedName>
        <fullName evidence="2">Uncharacterized protein LOC127749930 isoform X1</fullName>
    </submittedName>
</protein>
<gene>
    <name evidence="2" type="primary">LOC127749930</name>
</gene>
<dbReference type="Proteomes" id="UP000504606">
    <property type="component" value="Unplaced"/>
</dbReference>
<dbReference type="GeneID" id="127749930"/>
<sequence>MLLRVYMGPANSTTAGPIANFNISILQFRPKKVFFSDRAIRLNCASMTGRQTHRQEYRAIRLNCASMTGRQTHRQEHRAIRLNCASTTGRQTHRQERSAIRLNPTSMTGVQRHRHKRTFDGRALGNKASGTQSRTVKSEHAEKVSVNCAFEPTR</sequence>
<keyword evidence="1" id="KW-1185">Reference proteome</keyword>
<reference evidence="2" key="1">
    <citation type="submission" date="2025-08" db="UniProtKB">
        <authorList>
            <consortium name="RefSeq"/>
        </authorList>
    </citation>
    <scope>IDENTIFICATION</scope>
    <source>
        <tissue evidence="2">Whole organism</tissue>
    </source>
</reference>
<dbReference type="RefSeq" id="XP_052125998.1">
    <property type="nucleotide sequence ID" value="XM_052270038.1"/>
</dbReference>
<evidence type="ECO:0000313" key="1">
    <source>
        <dbReference type="Proteomes" id="UP000504606"/>
    </source>
</evidence>
<organism evidence="1 2">
    <name type="scientific">Frankliniella occidentalis</name>
    <name type="common">Western flower thrips</name>
    <name type="synonym">Euthrips occidentalis</name>
    <dbReference type="NCBI Taxonomy" id="133901"/>
    <lineage>
        <taxon>Eukaryota</taxon>
        <taxon>Metazoa</taxon>
        <taxon>Ecdysozoa</taxon>
        <taxon>Arthropoda</taxon>
        <taxon>Hexapoda</taxon>
        <taxon>Insecta</taxon>
        <taxon>Pterygota</taxon>
        <taxon>Neoptera</taxon>
        <taxon>Paraneoptera</taxon>
        <taxon>Thysanoptera</taxon>
        <taxon>Terebrantia</taxon>
        <taxon>Thripoidea</taxon>
        <taxon>Thripidae</taxon>
        <taxon>Frankliniella</taxon>
    </lineage>
</organism>
<proteinExistence type="predicted"/>